<feature type="transmembrane region" description="Helical" evidence="1">
    <location>
        <begin position="38"/>
        <end position="58"/>
    </location>
</feature>
<accession>A0A1A9Z6M1</accession>
<keyword evidence="3" id="KW-1185">Reference proteome</keyword>
<keyword evidence="1" id="KW-0472">Membrane</keyword>
<evidence type="ECO:0000313" key="3">
    <source>
        <dbReference type="Proteomes" id="UP000092445"/>
    </source>
</evidence>
<organism evidence="2 3">
    <name type="scientific">Glossina pallidipes</name>
    <name type="common">Tsetse fly</name>
    <dbReference type="NCBI Taxonomy" id="7398"/>
    <lineage>
        <taxon>Eukaryota</taxon>
        <taxon>Metazoa</taxon>
        <taxon>Ecdysozoa</taxon>
        <taxon>Arthropoda</taxon>
        <taxon>Hexapoda</taxon>
        <taxon>Insecta</taxon>
        <taxon>Pterygota</taxon>
        <taxon>Neoptera</taxon>
        <taxon>Endopterygota</taxon>
        <taxon>Diptera</taxon>
        <taxon>Brachycera</taxon>
        <taxon>Muscomorpha</taxon>
        <taxon>Hippoboscoidea</taxon>
        <taxon>Glossinidae</taxon>
        <taxon>Glossina</taxon>
    </lineage>
</organism>
<dbReference type="AlphaFoldDB" id="A0A1A9Z6M1"/>
<protein>
    <submittedName>
        <fullName evidence="2">Uncharacterized protein</fullName>
    </submittedName>
</protein>
<reference evidence="2" key="2">
    <citation type="submission" date="2020-05" db="UniProtKB">
        <authorList>
            <consortium name="EnsemblMetazoa"/>
        </authorList>
    </citation>
    <scope>IDENTIFICATION</scope>
    <source>
        <strain evidence="2">IAEA</strain>
    </source>
</reference>
<proteinExistence type="predicted"/>
<reference evidence="3" key="1">
    <citation type="submission" date="2014-03" db="EMBL/GenBank/DDBJ databases">
        <authorList>
            <person name="Aksoy S."/>
            <person name="Warren W."/>
            <person name="Wilson R.K."/>
        </authorList>
    </citation>
    <scope>NUCLEOTIDE SEQUENCE [LARGE SCALE GENOMIC DNA]</scope>
    <source>
        <strain evidence="3">IAEA</strain>
    </source>
</reference>
<evidence type="ECO:0000256" key="1">
    <source>
        <dbReference type="SAM" id="Phobius"/>
    </source>
</evidence>
<dbReference type="EnsemblMetazoa" id="GPAI005429-RA">
    <property type="protein sequence ID" value="GPAI005429-PA"/>
    <property type="gene ID" value="GPAI005429"/>
</dbReference>
<dbReference type="Proteomes" id="UP000092445">
    <property type="component" value="Unassembled WGS sequence"/>
</dbReference>
<keyword evidence="1" id="KW-0812">Transmembrane</keyword>
<evidence type="ECO:0000313" key="2">
    <source>
        <dbReference type="EnsemblMetazoa" id="GPAI005429-PA"/>
    </source>
</evidence>
<name>A0A1A9Z6M1_GLOPL</name>
<sequence>MINDSVERLALIKFNNIKSHLSSDNKISVDFEQNVANFIFLIVSSIAFNSVFITNILIVSRTNGDFIAAVRPPPPLWPPSTFLNVWNKLLRFLLDRNFVTNSLTRKSSLNSENLAIAGEPKYWIPIFVGGDQREPFQIFFKNFSADLFNSLTPLEDETSKISQILVTAIPSPRSDSSILALEWVRLQHATYQINEKDEFLNPMRVQSIQISYVLKLQLMHKRTQSIEEYQLSVAVFKSLITLVTASRCFANVRILCEERS</sequence>
<dbReference type="VEuPathDB" id="VectorBase:GPAI005429"/>
<keyword evidence="1" id="KW-1133">Transmembrane helix</keyword>